<dbReference type="InterPro" id="IPR001943">
    <property type="entry name" value="UVR_dom"/>
</dbReference>
<dbReference type="GO" id="GO:0005929">
    <property type="term" value="C:cilium"/>
    <property type="evidence" value="ECO:0007669"/>
    <property type="project" value="TreeGrafter"/>
</dbReference>
<sequence length="254" mass="28338">MSLIPYTVASCSSEDEQHPARELQSFHSQSRGWQSSRFCDFPQEIVLKFGGPVNVQQVQLLSHQFKIATRIELFVGSLAEGQAEPPASGFEGIQFSRLGHFSLDCNERSKFQARELKTVYVPRRADGLYLRLLLHKCHVNEHNLYSQLGLLAVRVIGDGGGDGERPLDAPLSRLATRPPLAPEEAEERAGGAVDGGVMALLHELHRDKEEAVRAEEYEHAKALKTRIEELRGVGVELSSLERKKLAAVQREDYD</sequence>
<dbReference type="RefSeq" id="XP_005789947.1">
    <property type="nucleotide sequence ID" value="XM_005789890.1"/>
</dbReference>
<evidence type="ECO:0000259" key="3">
    <source>
        <dbReference type="Pfam" id="PF21038"/>
    </source>
</evidence>
<dbReference type="Gene3D" id="2.60.120.260">
    <property type="entry name" value="Galactose-binding domain-like"/>
    <property type="match status" value="1"/>
</dbReference>
<dbReference type="AlphaFoldDB" id="A0A0D3KP33"/>
<dbReference type="Proteomes" id="UP000013827">
    <property type="component" value="Unassembled WGS sequence"/>
</dbReference>
<dbReference type="eggNOG" id="KOG4825">
    <property type="taxonomic scope" value="Eukaryota"/>
</dbReference>
<dbReference type="PaxDb" id="2903-EOD37518"/>
<protein>
    <recommendedName>
        <fullName evidence="6">UVR domain-containing protein</fullName>
    </recommendedName>
</protein>
<evidence type="ECO:0008006" key="6">
    <source>
        <dbReference type="Google" id="ProtNLM"/>
    </source>
</evidence>
<dbReference type="InterPro" id="IPR052607">
    <property type="entry name" value="CEP104-like"/>
</dbReference>
<feature type="domain" description="Centrosomal protein CEP104 N-terminal" evidence="3">
    <location>
        <begin position="32"/>
        <end position="157"/>
    </location>
</feature>
<evidence type="ECO:0000256" key="1">
    <source>
        <dbReference type="SAM" id="MobiDB-lite"/>
    </source>
</evidence>
<name>A0A0D3KP33_EMIH1</name>
<evidence type="ECO:0000313" key="5">
    <source>
        <dbReference type="Proteomes" id="UP000013827"/>
    </source>
</evidence>
<dbReference type="SUPFAM" id="SSF49785">
    <property type="entry name" value="Galactose-binding domain-like"/>
    <property type="match status" value="1"/>
</dbReference>
<dbReference type="OMA" id="SARFCEY"/>
<evidence type="ECO:0000313" key="4">
    <source>
        <dbReference type="EnsemblProtists" id="EOD37518"/>
    </source>
</evidence>
<dbReference type="InterPro" id="IPR008979">
    <property type="entry name" value="Galactose-bd-like_sf"/>
</dbReference>
<proteinExistence type="predicted"/>
<dbReference type="InterPro" id="IPR048739">
    <property type="entry name" value="CEP104_N"/>
</dbReference>
<dbReference type="EnsemblProtists" id="EOD37518">
    <property type="protein sequence ID" value="EOD37518"/>
    <property type="gene ID" value="EMIHUDRAFT_417671"/>
</dbReference>
<dbReference type="PANTHER" id="PTHR13371">
    <property type="entry name" value="GLYCINE-, GLUTAMATE-, THIENYLCYCLOHEXYLPIPERIDINE-BINDING PROTEIN"/>
    <property type="match status" value="1"/>
</dbReference>
<reference evidence="4" key="2">
    <citation type="submission" date="2024-10" db="UniProtKB">
        <authorList>
            <consortium name="EnsemblProtists"/>
        </authorList>
    </citation>
    <scope>IDENTIFICATION</scope>
</reference>
<keyword evidence="5" id="KW-1185">Reference proteome</keyword>
<organism evidence="4 5">
    <name type="scientific">Emiliania huxleyi (strain CCMP1516)</name>
    <dbReference type="NCBI Taxonomy" id="280463"/>
    <lineage>
        <taxon>Eukaryota</taxon>
        <taxon>Haptista</taxon>
        <taxon>Haptophyta</taxon>
        <taxon>Prymnesiophyceae</taxon>
        <taxon>Isochrysidales</taxon>
        <taxon>Noelaerhabdaceae</taxon>
        <taxon>Emiliania</taxon>
    </lineage>
</organism>
<dbReference type="Pfam" id="PF21038">
    <property type="entry name" value="CEP104_N"/>
    <property type="match status" value="1"/>
</dbReference>
<evidence type="ECO:0000259" key="2">
    <source>
        <dbReference type="Pfam" id="PF02151"/>
    </source>
</evidence>
<dbReference type="HOGENOM" id="CLU_052669_0_0_1"/>
<reference evidence="5" key="1">
    <citation type="journal article" date="2013" name="Nature">
        <title>Pan genome of the phytoplankton Emiliania underpins its global distribution.</title>
        <authorList>
            <person name="Read B.A."/>
            <person name="Kegel J."/>
            <person name="Klute M.J."/>
            <person name="Kuo A."/>
            <person name="Lefebvre S.C."/>
            <person name="Maumus F."/>
            <person name="Mayer C."/>
            <person name="Miller J."/>
            <person name="Monier A."/>
            <person name="Salamov A."/>
            <person name="Young J."/>
            <person name="Aguilar M."/>
            <person name="Claverie J.M."/>
            <person name="Frickenhaus S."/>
            <person name="Gonzalez K."/>
            <person name="Herman E.K."/>
            <person name="Lin Y.C."/>
            <person name="Napier J."/>
            <person name="Ogata H."/>
            <person name="Sarno A.F."/>
            <person name="Shmutz J."/>
            <person name="Schroeder D."/>
            <person name="de Vargas C."/>
            <person name="Verret F."/>
            <person name="von Dassow P."/>
            <person name="Valentin K."/>
            <person name="Van de Peer Y."/>
            <person name="Wheeler G."/>
            <person name="Dacks J.B."/>
            <person name="Delwiche C.F."/>
            <person name="Dyhrman S.T."/>
            <person name="Glockner G."/>
            <person name="John U."/>
            <person name="Richards T."/>
            <person name="Worden A.Z."/>
            <person name="Zhang X."/>
            <person name="Grigoriev I.V."/>
            <person name="Allen A.E."/>
            <person name="Bidle K."/>
            <person name="Borodovsky M."/>
            <person name="Bowler C."/>
            <person name="Brownlee C."/>
            <person name="Cock J.M."/>
            <person name="Elias M."/>
            <person name="Gladyshev V.N."/>
            <person name="Groth M."/>
            <person name="Guda C."/>
            <person name="Hadaegh A."/>
            <person name="Iglesias-Rodriguez M.D."/>
            <person name="Jenkins J."/>
            <person name="Jones B.M."/>
            <person name="Lawson T."/>
            <person name="Leese F."/>
            <person name="Lindquist E."/>
            <person name="Lobanov A."/>
            <person name="Lomsadze A."/>
            <person name="Malik S.B."/>
            <person name="Marsh M.E."/>
            <person name="Mackinder L."/>
            <person name="Mock T."/>
            <person name="Mueller-Roeber B."/>
            <person name="Pagarete A."/>
            <person name="Parker M."/>
            <person name="Probert I."/>
            <person name="Quesneville H."/>
            <person name="Raines C."/>
            <person name="Rensing S.A."/>
            <person name="Riano-Pachon D.M."/>
            <person name="Richier S."/>
            <person name="Rokitta S."/>
            <person name="Shiraiwa Y."/>
            <person name="Soanes D.M."/>
            <person name="van der Giezen M."/>
            <person name="Wahlund T.M."/>
            <person name="Williams B."/>
            <person name="Wilson W."/>
            <person name="Wolfe G."/>
            <person name="Wurch L.L."/>
        </authorList>
    </citation>
    <scope>NUCLEOTIDE SEQUENCE</scope>
</reference>
<feature type="region of interest" description="Disordered" evidence="1">
    <location>
        <begin position="164"/>
        <end position="190"/>
    </location>
</feature>
<accession>A0A0D3KP33</accession>
<dbReference type="Pfam" id="PF02151">
    <property type="entry name" value="UVR"/>
    <property type="match status" value="1"/>
</dbReference>
<dbReference type="GeneID" id="17282788"/>
<dbReference type="PANTHER" id="PTHR13371:SF0">
    <property type="entry name" value="CENTROSOMAL PROTEIN OF 104 KDA"/>
    <property type="match status" value="1"/>
</dbReference>
<feature type="domain" description="UVR" evidence="2">
    <location>
        <begin position="200"/>
        <end position="231"/>
    </location>
</feature>
<dbReference type="KEGG" id="ehx:EMIHUDRAFT_417671"/>